<proteinExistence type="predicted"/>
<sequence>MCGPASMLEVLPKEISYQIEHFKLENETILQLNTISNHINYCINTYIVMATGIPKLL</sequence>
<accession>A0A0A9GZJ3</accession>
<evidence type="ECO:0000313" key="1">
    <source>
        <dbReference type="EMBL" id="JAE29947.1"/>
    </source>
</evidence>
<organism evidence="1">
    <name type="scientific">Arundo donax</name>
    <name type="common">Giant reed</name>
    <name type="synonym">Donax arundinaceus</name>
    <dbReference type="NCBI Taxonomy" id="35708"/>
    <lineage>
        <taxon>Eukaryota</taxon>
        <taxon>Viridiplantae</taxon>
        <taxon>Streptophyta</taxon>
        <taxon>Embryophyta</taxon>
        <taxon>Tracheophyta</taxon>
        <taxon>Spermatophyta</taxon>
        <taxon>Magnoliopsida</taxon>
        <taxon>Liliopsida</taxon>
        <taxon>Poales</taxon>
        <taxon>Poaceae</taxon>
        <taxon>PACMAD clade</taxon>
        <taxon>Arundinoideae</taxon>
        <taxon>Arundineae</taxon>
        <taxon>Arundo</taxon>
    </lineage>
</organism>
<dbReference type="AlphaFoldDB" id="A0A0A9GZJ3"/>
<reference evidence="1" key="2">
    <citation type="journal article" date="2015" name="Data Brief">
        <title>Shoot transcriptome of the giant reed, Arundo donax.</title>
        <authorList>
            <person name="Barrero R.A."/>
            <person name="Guerrero F.D."/>
            <person name="Moolhuijzen P."/>
            <person name="Goolsby J.A."/>
            <person name="Tidwell J."/>
            <person name="Bellgard S.E."/>
            <person name="Bellgard M.I."/>
        </authorList>
    </citation>
    <scope>NUCLEOTIDE SEQUENCE</scope>
    <source>
        <tissue evidence="1">Shoot tissue taken approximately 20 cm above the soil surface</tissue>
    </source>
</reference>
<protein>
    <submittedName>
        <fullName evidence="1">Uncharacterized protein</fullName>
    </submittedName>
</protein>
<dbReference type="EMBL" id="GBRH01167949">
    <property type="protein sequence ID" value="JAE29947.1"/>
    <property type="molecule type" value="Transcribed_RNA"/>
</dbReference>
<name>A0A0A9GZJ3_ARUDO</name>
<reference evidence="1" key="1">
    <citation type="submission" date="2014-09" db="EMBL/GenBank/DDBJ databases">
        <authorList>
            <person name="Magalhaes I.L.F."/>
            <person name="Oliveira U."/>
            <person name="Santos F.R."/>
            <person name="Vidigal T.H.D.A."/>
            <person name="Brescovit A.D."/>
            <person name="Santos A.J."/>
        </authorList>
    </citation>
    <scope>NUCLEOTIDE SEQUENCE</scope>
    <source>
        <tissue evidence="1">Shoot tissue taken approximately 20 cm above the soil surface</tissue>
    </source>
</reference>